<evidence type="ECO:0000313" key="3">
    <source>
        <dbReference type="Proteomes" id="UP001229421"/>
    </source>
</evidence>
<accession>A0AAD8NR11</accession>
<evidence type="ECO:0000313" key="2">
    <source>
        <dbReference type="EMBL" id="KAK1417526.1"/>
    </source>
</evidence>
<feature type="region of interest" description="Disordered" evidence="1">
    <location>
        <begin position="1"/>
        <end position="52"/>
    </location>
</feature>
<feature type="compositionally biased region" description="Basic residues" evidence="1">
    <location>
        <begin position="24"/>
        <end position="35"/>
    </location>
</feature>
<gene>
    <name evidence="2" type="ORF">QVD17_26655</name>
</gene>
<proteinExistence type="predicted"/>
<feature type="compositionally biased region" description="Polar residues" evidence="1">
    <location>
        <begin position="40"/>
        <end position="51"/>
    </location>
</feature>
<name>A0AAD8NR11_TARER</name>
<sequence>MSDYSSLGKETNDLTSCNDNAMKNKNKNTRLHPKHCPRDVSSSPKSKTQGTKGLLIKRDTHLLVLGMVVDDPGELVLSVRLKLRYSSCLGFALEIGDCSNFPLR</sequence>
<dbReference type="Proteomes" id="UP001229421">
    <property type="component" value="Unassembled WGS sequence"/>
</dbReference>
<reference evidence="2" key="1">
    <citation type="journal article" date="2023" name="bioRxiv">
        <title>Improved chromosome-level genome assembly for marigold (Tagetes erecta).</title>
        <authorList>
            <person name="Jiang F."/>
            <person name="Yuan L."/>
            <person name="Wang S."/>
            <person name="Wang H."/>
            <person name="Xu D."/>
            <person name="Wang A."/>
            <person name="Fan W."/>
        </authorList>
    </citation>
    <scope>NUCLEOTIDE SEQUENCE</scope>
    <source>
        <strain evidence="2">WSJ</strain>
        <tissue evidence="2">Leaf</tissue>
    </source>
</reference>
<feature type="compositionally biased region" description="Polar residues" evidence="1">
    <location>
        <begin position="1"/>
        <end position="23"/>
    </location>
</feature>
<dbReference type="EMBL" id="JAUHHV010000007">
    <property type="protein sequence ID" value="KAK1417526.1"/>
    <property type="molecule type" value="Genomic_DNA"/>
</dbReference>
<organism evidence="2 3">
    <name type="scientific">Tagetes erecta</name>
    <name type="common">African marigold</name>
    <dbReference type="NCBI Taxonomy" id="13708"/>
    <lineage>
        <taxon>Eukaryota</taxon>
        <taxon>Viridiplantae</taxon>
        <taxon>Streptophyta</taxon>
        <taxon>Embryophyta</taxon>
        <taxon>Tracheophyta</taxon>
        <taxon>Spermatophyta</taxon>
        <taxon>Magnoliopsida</taxon>
        <taxon>eudicotyledons</taxon>
        <taxon>Gunneridae</taxon>
        <taxon>Pentapetalae</taxon>
        <taxon>asterids</taxon>
        <taxon>campanulids</taxon>
        <taxon>Asterales</taxon>
        <taxon>Asteraceae</taxon>
        <taxon>Asteroideae</taxon>
        <taxon>Heliantheae alliance</taxon>
        <taxon>Tageteae</taxon>
        <taxon>Tagetes</taxon>
    </lineage>
</organism>
<dbReference type="AlphaFoldDB" id="A0AAD8NR11"/>
<protein>
    <submittedName>
        <fullName evidence="2">Uncharacterized protein</fullName>
    </submittedName>
</protein>
<comment type="caution">
    <text evidence="2">The sequence shown here is derived from an EMBL/GenBank/DDBJ whole genome shotgun (WGS) entry which is preliminary data.</text>
</comment>
<evidence type="ECO:0000256" key="1">
    <source>
        <dbReference type="SAM" id="MobiDB-lite"/>
    </source>
</evidence>
<keyword evidence="3" id="KW-1185">Reference proteome</keyword>